<gene>
    <name evidence="2" type="ORF">LTR84_010056</name>
</gene>
<organism evidence="2 3">
    <name type="scientific">Exophiala bonariae</name>
    <dbReference type="NCBI Taxonomy" id="1690606"/>
    <lineage>
        <taxon>Eukaryota</taxon>
        <taxon>Fungi</taxon>
        <taxon>Dikarya</taxon>
        <taxon>Ascomycota</taxon>
        <taxon>Pezizomycotina</taxon>
        <taxon>Eurotiomycetes</taxon>
        <taxon>Chaetothyriomycetidae</taxon>
        <taxon>Chaetothyriales</taxon>
        <taxon>Herpotrichiellaceae</taxon>
        <taxon>Exophiala</taxon>
    </lineage>
</organism>
<proteinExistence type="predicted"/>
<dbReference type="AlphaFoldDB" id="A0AAV9NK29"/>
<name>A0AAV9NK29_9EURO</name>
<evidence type="ECO:0000313" key="2">
    <source>
        <dbReference type="EMBL" id="KAK5060172.1"/>
    </source>
</evidence>
<keyword evidence="3" id="KW-1185">Reference proteome</keyword>
<evidence type="ECO:0000256" key="1">
    <source>
        <dbReference type="ARBA" id="ARBA00023002"/>
    </source>
</evidence>
<dbReference type="Pfam" id="PF14027">
    <property type="entry name" value="Questin_oxidase"/>
    <property type="match status" value="1"/>
</dbReference>
<dbReference type="InterPro" id="IPR025337">
    <property type="entry name" value="Questin_oxidase-like"/>
</dbReference>
<dbReference type="PANTHER" id="PTHR35870">
    <property type="entry name" value="PROTEIN, PUTATIVE (AFU_ORTHOLOGUE AFUA_5G03330)-RELATED"/>
    <property type="match status" value="1"/>
</dbReference>
<dbReference type="PANTHER" id="PTHR35870:SF7">
    <property type="entry name" value="BAEYER-VILLIGER OXIDASE MDPL"/>
    <property type="match status" value="1"/>
</dbReference>
<dbReference type="GO" id="GO:0016491">
    <property type="term" value="F:oxidoreductase activity"/>
    <property type="evidence" value="ECO:0007669"/>
    <property type="project" value="UniProtKB-KW"/>
</dbReference>
<dbReference type="RefSeq" id="XP_064709993.1">
    <property type="nucleotide sequence ID" value="XM_064853594.1"/>
</dbReference>
<dbReference type="GeneID" id="89978214"/>
<sequence>MPTTAPTIALTPQSPGIFRVKTIPTGSAESVNELLQFNHDNWHILWDAVRAGGLHNHQVHYLLTDFALGASPAQIREAFRTNKDYQRPVDAGNNGRQLTIDDTNFSQCLGQHKLYSSWLSHFENEVAAKGWVQAVQECVFADTPRAKDLFGRMFEGALHPIIHLGFGLEFIQPAIVAEALAQAAIHVDQASTFLNRADHLAQQKSPWKDERLMDLFLKARSDPAIVEADCWKGGSFELNGNFFDIAPQQLLELAASYKLGPDCSEAAFNMRTVEMINVSAWFAAAAQRPDKEAKFDFFYMHCVNCSLFLSLFATAPWLSLQDKVRLLEWKVRMDLVIYVCQGSPLLVLHEIIDYKPRQPDCMNWGDIISRALDITCDGHVVKMIRALRHGAEVSRIFEEQDKDASRFPIRGDMWLKIANMVLDSTEDYPDVRDKWMRGPGFDRAWDMIPNRK</sequence>
<comment type="caution">
    <text evidence="2">The sequence shown here is derived from an EMBL/GenBank/DDBJ whole genome shotgun (WGS) entry which is preliminary data.</text>
</comment>
<dbReference type="EMBL" id="JAVRRD010000004">
    <property type="protein sequence ID" value="KAK5060172.1"/>
    <property type="molecule type" value="Genomic_DNA"/>
</dbReference>
<dbReference type="Proteomes" id="UP001358417">
    <property type="component" value="Unassembled WGS sequence"/>
</dbReference>
<protein>
    <recommendedName>
        <fullName evidence="4">Oxidoreductase AflY</fullName>
    </recommendedName>
</protein>
<accession>A0AAV9NK29</accession>
<evidence type="ECO:0000313" key="3">
    <source>
        <dbReference type="Proteomes" id="UP001358417"/>
    </source>
</evidence>
<evidence type="ECO:0008006" key="4">
    <source>
        <dbReference type="Google" id="ProtNLM"/>
    </source>
</evidence>
<keyword evidence="1" id="KW-0560">Oxidoreductase</keyword>
<reference evidence="2 3" key="1">
    <citation type="submission" date="2023-08" db="EMBL/GenBank/DDBJ databases">
        <title>Black Yeasts Isolated from many extreme environments.</title>
        <authorList>
            <person name="Coleine C."/>
            <person name="Stajich J.E."/>
            <person name="Selbmann L."/>
        </authorList>
    </citation>
    <scope>NUCLEOTIDE SEQUENCE [LARGE SCALE GENOMIC DNA]</scope>
    <source>
        <strain evidence="2 3">CCFEE 5792</strain>
    </source>
</reference>